<dbReference type="Ensembl" id="ENSDLAT00005068443.1">
    <property type="protein sequence ID" value="ENSDLAP00005064114.1"/>
    <property type="gene ID" value="ENSDLAG00005033315.1"/>
</dbReference>
<feature type="compositionally biased region" description="Low complexity" evidence="1">
    <location>
        <begin position="97"/>
        <end position="110"/>
    </location>
</feature>
<feature type="chain" id="PRO_5035816733" description="TFIIS central domain-containing protein" evidence="2">
    <location>
        <begin position="22"/>
        <end position="671"/>
    </location>
</feature>
<evidence type="ECO:0000313" key="5">
    <source>
        <dbReference type="Proteomes" id="UP000694389"/>
    </source>
</evidence>
<evidence type="ECO:0000259" key="3">
    <source>
        <dbReference type="PROSITE" id="PS51321"/>
    </source>
</evidence>
<dbReference type="GO" id="GO:0005634">
    <property type="term" value="C:nucleus"/>
    <property type="evidence" value="ECO:0007669"/>
    <property type="project" value="TreeGrafter"/>
</dbReference>
<feature type="compositionally biased region" description="Basic and acidic residues" evidence="1">
    <location>
        <begin position="355"/>
        <end position="382"/>
    </location>
</feature>
<name>A0A8P4G2L5_DICLA</name>
<dbReference type="PROSITE" id="PS51321">
    <property type="entry name" value="TFIIS_CENTRAL"/>
    <property type="match status" value="1"/>
</dbReference>
<dbReference type="PANTHER" id="PTHR11477">
    <property type="entry name" value="TRANSCRIPTION FACTOR S-II ZINC FINGER DOMAIN-CONTAINING PROTEIN"/>
    <property type="match status" value="1"/>
</dbReference>
<dbReference type="Proteomes" id="UP000694389">
    <property type="component" value="Unassembled WGS sequence"/>
</dbReference>
<feature type="compositionally biased region" description="Polar residues" evidence="1">
    <location>
        <begin position="76"/>
        <end position="87"/>
    </location>
</feature>
<dbReference type="InterPro" id="IPR012921">
    <property type="entry name" value="SPOC_C"/>
</dbReference>
<feature type="compositionally biased region" description="Polar residues" evidence="1">
    <location>
        <begin position="132"/>
        <end position="152"/>
    </location>
</feature>
<feature type="region of interest" description="Disordered" evidence="1">
    <location>
        <begin position="132"/>
        <end position="187"/>
    </location>
</feature>
<dbReference type="AlphaFoldDB" id="A0A8P4G2L5"/>
<feature type="compositionally biased region" description="Low complexity" evidence="1">
    <location>
        <begin position="461"/>
        <end position="477"/>
    </location>
</feature>
<dbReference type="GO" id="GO:0006351">
    <property type="term" value="P:DNA-templated transcription"/>
    <property type="evidence" value="ECO:0007669"/>
    <property type="project" value="InterPro"/>
</dbReference>
<sequence>MSQFIDFFIFINSLLFFFLTAEKDSKQVEADIEAAAPSKQSPEDTSTDAAPSSQPATKPAPPQSHSQQKAKEPINSGVSKQQSTESDPSIPPNLAKSSLSPAAQSPSTSAPRHHETGALMVTKTTYVIPKKQSASLPPSSHMSASASCQKPSSAPMLLNETRNLLVPPAPSAPSSRPSQPNNQVRQSIQRSLTSILFKRVCDCEDLEMSESEVAKLVASIEMEMFDIFRNTDSKYMNKYRTIMFNLKDPRNKGLLYRVVRGEISSFRLARMSQKDMQATKASEPNAKETTEVKCKHNKRKDNIRYYTRTSQPSIAVPDILACMLKDTTSEHKAHLFDLKCKICTGQILAGDEEEPTKKKPKVSEARDKYEPSWRRPAGDDSPLRAPPDSPDMDSPTSFLMDPSSRLTIDSPVLTIVESPASPIMDSPASPTLESPASPRAYTPVVIPAVSTVTISRRDPRTAASRFSASSSGTSGPSNTTHNQSAQYAPLKETKSASPSALASSLPPTKTLPKSILMKPSSMADPRLYGTSLRIILFYSVLCNIVWKGFLNMLNVAKFVTKGYLVSGSDLPDTIQIGGRIMPQTVWDYVAQLKTSLTKELCVIRFHPATEEEEVAYVSLFSYFSSRGRFGVVANSSRSIKDLYLVPLSAKESIPSILQPLEGPANPPVSTS</sequence>
<dbReference type="SMART" id="SM00510">
    <property type="entry name" value="TFS2M"/>
    <property type="match status" value="1"/>
</dbReference>
<protein>
    <recommendedName>
        <fullName evidence="3">TFIIS central domain-containing protein</fullName>
    </recommendedName>
</protein>
<feature type="region of interest" description="Disordered" evidence="1">
    <location>
        <begin position="456"/>
        <end position="493"/>
    </location>
</feature>
<reference evidence="4" key="2">
    <citation type="submission" date="2025-09" db="UniProtKB">
        <authorList>
            <consortium name="Ensembl"/>
        </authorList>
    </citation>
    <scope>IDENTIFICATION</scope>
</reference>
<evidence type="ECO:0000256" key="1">
    <source>
        <dbReference type="SAM" id="MobiDB-lite"/>
    </source>
</evidence>
<dbReference type="InterPro" id="IPR003618">
    <property type="entry name" value="TFIIS_cen_dom"/>
</dbReference>
<feature type="domain" description="TFIIS central" evidence="3">
    <location>
        <begin position="184"/>
        <end position="304"/>
    </location>
</feature>
<keyword evidence="5" id="KW-1185">Reference proteome</keyword>
<evidence type="ECO:0000313" key="4">
    <source>
        <dbReference type="Ensembl" id="ENSDLAP00005064114.1"/>
    </source>
</evidence>
<dbReference type="PANTHER" id="PTHR11477:SF13">
    <property type="entry name" value="DEATH-INDUCER OBLITERATOR 1"/>
    <property type="match status" value="1"/>
</dbReference>
<dbReference type="InterPro" id="IPR036575">
    <property type="entry name" value="TFIIS_cen_dom_sf"/>
</dbReference>
<feature type="compositionally biased region" description="Polar residues" evidence="1">
    <location>
        <begin position="38"/>
        <end position="56"/>
    </location>
</feature>
<dbReference type="Gene3D" id="1.10.472.30">
    <property type="entry name" value="Transcription elongation factor S-II, central domain"/>
    <property type="match status" value="1"/>
</dbReference>
<organism evidence="4 5">
    <name type="scientific">Dicentrarchus labrax</name>
    <name type="common">European seabass</name>
    <name type="synonym">Morone labrax</name>
    <dbReference type="NCBI Taxonomy" id="13489"/>
    <lineage>
        <taxon>Eukaryota</taxon>
        <taxon>Metazoa</taxon>
        <taxon>Chordata</taxon>
        <taxon>Craniata</taxon>
        <taxon>Vertebrata</taxon>
        <taxon>Euteleostomi</taxon>
        <taxon>Actinopterygii</taxon>
        <taxon>Neopterygii</taxon>
        <taxon>Teleostei</taxon>
        <taxon>Neoteleostei</taxon>
        <taxon>Acanthomorphata</taxon>
        <taxon>Eupercaria</taxon>
        <taxon>Moronidae</taxon>
        <taxon>Dicentrarchus</taxon>
    </lineage>
</organism>
<dbReference type="Pfam" id="PF07744">
    <property type="entry name" value="SPOC"/>
    <property type="match status" value="1"/>
</dbReference>
<reference evidence="4" key="1">
    <citation type="submission" date="2025-08" db="UniProtKB">
        <authorList>
            <consortium name="Ensembl"/>
        </authorList>
    </citation>
    <scope>IDENTIFICATION</scope>
</reference>
<feature type="compositionally biased region" description="Low complexity" evidence="1">
    <location>
        <begin position="172"/>
        <end position="183"/>
    </location>
</feature>
<accession>A0A8P4G2L5</accession>
<feature type="signal peptide" evidence="2">
    <location>
        <begin position="1"/>
        <end position="21"/>
    </location>
</feature>
<feature type="region of interest" description="Disordered" evidence="1">
    <location>
        <begin position="30"/>
        <end position="114"/>
    </location>
</feature>
<dbReference type="GeneTree" id="ENSGT00940000155532"/>
<keyword evidence="2" id="KW-0732">Signal</keyword>
<feature type="region of interest" description="Disordered" evidence="1">
    <location>
        <begin position="352"/>
        <end position="404"/>
    </location>
</feature>
<proteinExistence type="predicted"/>
<dbReference type="SUPFAM" id="SSF46942">
    <property type="entry name" value="Elongation factor TFIIS domain 2"/>
    <property type="match status" value="1"/>
</dbReference>
<evidence type="ECO:0000256" key="2">
    <source>
        <dbReference type="SAM" id="SignalP"/>
    </source>
</evidence>
<dbReference type="Pfam" id="PF07500">
    <property type="entry name" value="TFIIS_M"/>
    <property type="match status" value="1"/>
</dbReference>